<dbReference type="AlphaFoldDB" id="A0A285CRC4"/>
<organism evidence="3 4">
    <name type="scientific">Bacillus oleivorans</name>
    <dbReference type="NCBI Taxonomy" id="1448271"/>
    <lineage>
        <taxon>Bacteria</taxon>
        <taxon>Bacillati</taxon>
        <taxon>Bacillota</taxon>
        <taxon>Bacilli</taxon>
        <taxon>Bacillales</taxon>
        <taxon>Bacillaceae</taxon>
        <taxon>Bacillus</taxon>
    </lineage>
</organism>
<dbReference type="InterPro" id="IPR001279">
    <property type="entry name" value="Metallo-B-lactamas"/>
</dbReference>
<feature type="transmembrane region" description="Helical" evidence="1">
    <location>
        <begin position="5"/>
        <end position="23"/>
    </location>
</feature>
<keyword evidence="3" id="KW-0378">Hydrolase</keyword>
<name>A0A285CRC4_9BACI</name>
<sequence length="326" mass="36908">MKSKLYFYPSIVIFIIILLYTTILHQNDSITVQADIDSNEQLYTPLESDGKTLHIYYFYLDYVQKSGSSMLIYTPEGYSVLIDAGITESSSLLSGYLNHLGIEKIDAAIATHPHHDHIGGYLRLLDEDKIRQFYMPNVDHVSDIYQEWIEKIGEHAIPYEFLYANQSIKLGNSLTIKVLNPSENQLKTLDGSYSVADINNLSLVLKLEYGNHSFLFTGDIYDEQEEKLIASYGDELKATVVEAPHHGGRTSSSTNFIRQVSPEYVIMNANVLQSLSILRRYEILGVSVLPTDIYGTVHLQTDGETLKIMTEYNSPPTDKMRHIPPS</sequence>
<dbReference type="Pfam" id="PF00753">
    <property type="entry name" value="Lactamase_B"/>
    <property type="match status" value="1"/>
</dbReference>
<keyword evidence="4" id="KW-1185">Reference proteome</keyword>
<dbReference type="InterPro" id="IPR036866">
    <property type="entry name" value="RibonucZ/Hydroxyglut_hydro"/>
</dbReference>
<dbReference type="InterPro" id="IPR035681">
    <property type="entry name" value="ComA-like_MBL"/>
</dbReference>
<dbReference type="RefSeq" id="WP_097158268.1">
    <property type="nucleotide sequence ID" value="NZ_JBEPMQ010000002.1"/>
</dbReference>
<keyword evidence="1" id="KW-0812">Transmembrane</keyword>
<dbReference type="SUPFAM" id="SSF56281">
    <property type="entry name" value="Metallo-hydrolase/oxidoreductase"/>
    <property type="match status" value="1"/>
</dbReference>
<protein>
    <submittedName>
        <fullName evidence="3">Beta-lactamase superfamily II metal-dependent hydrolase</fullName>
    </submittedName>
</protein>
<dbReference type="Gene3D" id="3.60.15.10">
    <property type="entry name" value="Ribonuclease Z/Hydroxyacylglutathione hydrolase-like"/>
    <property type="match status" value="1"/>
</dbReference>
<dbReference type="CDD" id="cd07731">
    <property type="entry name" value="ComA-like_MBL-fold"/>
    <property type="match status" value="1"/>
</dbReference>
<dbReference type="EMBL" id="OAOP01000003">
    <property type="protein sequence ID" value="SNX69975.1"/>
    <property type="molecule type" value="Genomic_DNA"/>
</dbReference>
<dbReference type="PANTHER" id="PTHR30619:SF1">
    <property type="entry name" value="RECOMBINATION PROTEIN 2"/>
    <property type="match status" value="1"/>
</dbReference>
<dbReference type="PANTHER" id="PTHR30619">
    <property type="entry name" value="DNA INTERNALIZATION/COMPETENCE PROTEIN COMEC/REC2"/>
    <property type="match status" value="1"/>
</dbReference>
<dbReference type="Proteomes" id="UP000219546">
    <property type="component" value="Unassembled WGS sequence"/>
</dbReference>
<accession>A0A285CRC4</accession>
<evidence type="ECO:0000313" key="4">
    <source>
        <dbReference type="Proteomes" id="UP000219546"/>
    </source>
</evidence>
<dbReference type="OrthoDB" id="9761531at2"/>
<keyword evidence="1" id="KW-0472">Membrane</keyword>
<feature type="domain" description="Metallo-beta-lactamase" evidence="2">
    <location>
        <begin position="66"/>
        <end position="275"/>
    </location>
</feature>
<dbReference type="SMART" id="SM00849">
    <property type="entry name" value="Lactamase_B"/>
    <property type="match status" value="1"/>
</dbReference>
<keyword evidence="1" id="KW-1133">Transmembrane helix</keyword>
<reference evidence="3 4" key="1">
    <citation type="submission" date="2017-08" db="EMBL/GenBank/DDBJ databases">
        <authorList>
            <person name="de Groot N.N."/>
        </authorList>
    </citation>
    <scope>NUCLEOTIDE SEQUENCE [LARGE SCALE GENOMIC DNA]</scope>
    <source>
        <strain evidence="3 4">JC228</strain>
    </source>
</reference>
<dbReference type="InterPro" id="IPR052159">
    <property type="entry name" value="Competence_DNA_uptake"/>
</dbReference>
<dbReference type="GO" id="GO:0016787">
    <property type="term" value="F:hydrolase activity"/>
    <property type="evidence" value="ECO:0007669"/>
    <property type="project" value="UniProtKB-KW"/>
</dbReference>
<evidence type="ECO:0000259" key="2">
    <source>
        <dbReference type="SMART" id="SM00849"/>
    </source>
</evidence>
<evidence type="ECO:0000256" key="1">
    <source>
        <dbReference type="SAM" id="Phobius"/>
    </source>
</evidence>
<gene>
    <name evidence="3" type="ORF">SAMN05877753_103357</name>
</gene>
<proteinExistence type="predicted"/>
<evidence type="ECO:0000313" key="3">
    <source>
        <dbReference type="EMBL" id="SNX69975.1"/>
    </source>
</evidence>